<dbReference type="PANTHER" id="PTHR23235">
    <property type="entry name" value="KRUEPPEL-LIKE TRANSCRIPTION FACTOR"/>
    <property type="match status" value="1"/>
</dbReference>
<keyword evidence="3 5" id="KW-0863">Zinc-finger</keyword>
<evidence type="ECO:0000256" key="3">
    <source>
        <dbReference type="ARBA" id="ARBA00022771"/>
    </source>
</evidence>
<dbReference type="GO" id="GO:0000981">
    <property type="term" value="F:DNA-binding transcription factor activity, RNA polymerase II-specific"/>
    <property type="evidence" value="ECO:0007669"/>
    <property type="project" value="TreeGrafter"/>
</dbReference>
<keyword evidence="8" id="KW-1185">Reference proteome</keyword>
<dbReference type="OrthoDB" id="654211at2759"/>
<comment type="caution">
    <text evidence="7">The sequence shown here is derived from an EMBL/GenBank/DDBJ whole genome shotgun (WGS) entry which is preliminary data.</text>
</comment>
<keyword evidence="1" id="KW-0479">Metal-binding</keyword>
<dbReference type="AlphaFoldDB" id="A0A212CXM5"/>
<keyword evidence="4" id="KW-0862">Zinc</keyword>
<evidence type="ECO:0000313" key="8">
    <source>
        <dbReference type="Proteomes" id="UP000242450"/>
    </source>
</evidence>
<dbReference type="GO" id="GO:0005634">
    <property type="term" value="C:nucleus"/>
    <property type="evidence" value="ECO:0007669"/>
    <property type="project" value="UniProtKB-SubCell"/>
</dbReference>
<evidence type="ECO:0000256" key="1">
    <source>
        <dbReference type="ARBA" id="ARBA00022723"/>
    </source>
</evidence>
<accession>A0A212CXM5</accession>
<dbReference type="FunFam" id="3.30.160.60:FF:000134">
    <property type="entry name" value="Krueppel-like factor 11"/>
    <property type="match status" value="1"/>
</dbReference>
<name>A0A212CXM5_CEREH</name>
<sequence>MHLTDSLLSMNSVSCQPCSHKSSGLIPTDKGQQAGWPIAVQTCSPKSYENDLARKATPLISVPIPSPPVLCQMIPVTGPSGLLPAVLKPPPQVSAGLVKPVLPHVAPAPPPVFVGPSVPQGTVMLLLPQGPLPQPATCSAGSMPVGNSRFLPLAPAPVFIASSQSCAPQVDFSRRRNYVCHFPGCRKTYFKSSHLKAHLRTHTGEYCRCMTPPQSPDLLEPLTGTVVPSQVTASKAPVVMVVPPASAGAAR</sequence>
<gene>
    <name evidence="7" type="ORF">Celaphus_00005290</name>
</gene>
<feature type="domain" description="C2H2-type" evidence="6">
    <location>
        <begin position="178"/>
        <end position="207"/>
    </location>
</feature>
<evidence type="ECO:0000313" key="7">
    <source>
        <dbReference type="EMBL" id="OWK10624.1"/>
    </source>
</evidence>
<evidence type="ECO:0000259" key="6">
    <source>
        <dbReference type="PROSITE" id="PS50157"/>
    </source>
</evidence>
<dbReference type="InterPro" id="IPR013087">
    <property type="entry name" value="Znf_C2H2_type"/>
</dbReference>
<dbReference type="Gene3D" id="3.30.160.60">
    <property type="entry name" value="Classic Zinc Finger"/>
    <property type="match status" value="1"/>
</dbReference>
<organism evidence="7 8">
    <name type="scientific">Cervus elaphus hippelaphus</name>
    <name type="common">European red deer</name>
    <dbReference type="NCBI Taxonomy" id="46360"/>
    <lineage>
        <taxon>Eukaryota</taxon>
        <taxon>Metazoa</taxon>
        <taxon>Chordata</taxon>
        <taxon>Craniata</taxon>
        <taxon>Vertebrata</taxon>
        <taxon>Euteleostomi</taxon>
        <taxon>Mammalia</taxon>
        <taxon>Eutheria</taxon>
        <taxon>Laurasiatheria</taxon>
        <taxon>Artiodactyla</taxon>
        <taxon>Ruminantia</taxon>
        <taxon>Pecora</taxon>
        <taxon>Cervidae</taxon>
        <taxon>Cervinae</taxon>
        <taxon>Cervus</taxon>
    </lineage>
</organism>
<dbReference type="SUPFAM" id="SSF57667">
    <property type="entry name" value="beta-beta-alpha zinc fingers"/>
    <property type="match status" value="1"/>
</dbReference>
<feature type="non-terminal residue" evidence="7">
    <location>
        <position position="251"/>
    </location>
</feature>
<dbReference type="PROSITE" id="PS50157">
    <property type="entry name" value="ZINC_FINGER_C2H2_2"/>
    <property type="match status" value="1"/>
</dbReference>
<evidence type="ECO:0000256" key="4">
    <source>
        <dbReference type="ARBA" id="ARBA00022833"/>
    </source>
</evidence>
<dbReference type="GO" id="GO:0000978">
    <property type="term" value="F:RNA polymerase II cis-regulatory region sequence-specific DNA binding"/>
    <property type="evidence" value="ECO:0007669"/>
    <property type="project" value="TreeGrafter"/>
</dbReference>
<keyword evidence="2" id="KW-0677">Repeat</keyword>
<evidence type="ECO:0000256" key="5">
    <source>
        <dbReference type="PROSITE-ProRule" id="PRU00042"/>
    </source>
</evidence>
<reference evidence="7 8" key="1">
    <citation type="journal article" date="2018" name="Mol. Genet. Genomics">
        <title>The red deer Cervus elaphus genome CerEla1.0: sequencing, annotating, genes, and chromosomes.</title>
        <authorList>
            <person name="Bana N.A."/>
            <person name="Nyiri A."/>
            <person name="Nagy J."/>
            <person name="Frank K."/>
            <person name="Nagy T."/>
            <person name="Steger V."/>
            <person name="Schiller M."/>
            <person name="Lakatos P."/>
            <person name="Sugar L."/>
            <person name="Horn P."/>
            <person name="Barta E."/>
            <person name="Orosz L."/>
        </authorList>
    </citation>
    <scope>NUCLEOTIDE SEQUENCE [LARGE SCALE GENOMIC DNA]</scope>
    <source>
        <strain evidence="7">Hungarian</strain>
    </source>
</reference>
<protein>
    <submittedName>
        <fullName evidence="7">KLF11</fullName>
    </submittedName>
</protein>
<proteinExistence type="predicted"/>
<dbReference type="InterPro" id="IPR036236">
    <property type="entry name" value="Znf_C2H2_sf"/>
</dbReference>
<dbReference type="EMBL" id="MKHE01000011">
    <property type="protein sequence ID" value="OWK10624.1"/>
    <property type="molecule type" value="Genomic_DNA"/>
</dbReference>
<dbReference type="Proteomes" id="UP000242450">
    <property type="component" value="Chromosome 11"/>
</dbReference>
<dbReference type="PANTHER" id="PTHR23235:SF65">
    <property type="entry name" value="KRUEPPEL-LIKE FACTOR 11"/>
    <property type="match status" value="1"/>
</dbReference>
<dbReference type="PROSITE" id="PS00028">
    <property type="entry name" value="ZINC_FINGER_C2H2_1"/>
    <property type="match status" value="1"/>
</dbReference>
<evidence type="ECO:0000256" key="2">
    <source>
        <dbReference type="ARBA" id="ARBA00022737"/>
    </source>
</evidence>
<dbReference type="GO" id="GO:0008270">
    <property type="term" value="F:zinc ion binding"/>
    <property type="evidence" value="ECO:0007669"/>
    <property type="project" value="UniProtKB-KW"/>
</dbReference>